<evidence type="ECO:0000256" key="5">
    <source>
        <dbReference type="PIRSR" id="PIRSR606710-2"/>
    </source>
</evidence>
<feature type="active site" description="Proton acceptor" evidence="4">
    <location>
        <position position="36"/>
    </location>
</feature>
<dbReference type="InterPro" id="IPR041542">
    <property type="entry name" value="GH43_C2"/>
</dbReference>
<organism evidence="9 10">
    <name type="scientific">Aaosphaeria arxii CBS 175.79</name>
    <dbReference type="NCBI Taxonomy" id="1450172"/>
    <lineage>
        <taxon>Eukaryota</taxon>
        <taxon>Fungi</taxon>
        <taxon>Dikarya</taxon>
        <taxon>Ascomycota</taxon>
        <taxon>Pezizomycotina</taxon>
        <taxon>Dothideomycetes</taxon>
        <taxon>Pleosporomycetidae</taxon>
        <taxon>Pleosporales</taxon>
        <taxon>Pleosporales incertae sedis</taxon>
        <taxon>Aaosphaeria</taxon>
    </lineage>
</organism>
<dbReference type="GO" id="GO:0005975">
    <property type="term" value="P:carbohydrate metabolic process"/>
    <property type="evidence" value="ECO:0007669"/>
    <property type="project" value="InterPro"/>
</dbReference>
<comment type="similarity">
    <text evidence="1 6">Belongs to the glycosyl hydrolase 43 family.</text>
</comment>
<dbReference type="SUPFAM" id="SSF75005">
    <property type="entry name" value="Arabinanase/levansucrase/invertase"/>
    <property type="match status" value="1"/>
</dbReference>
<evidence type="ECO:0000313" key="9">
    <source>
        <dbReference type="EMBL" id="KAF2020743.1"/>
    </source>
</evidence>
<feature type="chain" id="PRO_5025404973" evidence="7">
    <location>
        <begin position="20"/>
        <end position="586"/>
    </location>
</feature>
<sequence length="586" mass="64491">MYFLQLGFAFVALPGPVASQFLTAFYNPIIPGFHPDPSCIHVPEEDTFYCASSTFNVFPGIPIYASQDLTSWRLVGHVLNRASQLPDLAISNGSTSGIWAPTLRRHNGTFYLVTTLVHDKRPEQDPSRWDNIVFETKDLWNESSWSDAVHFKFQGYDPSPVWDKDGESYVVGAHAYRVEPGIHLAKVDLKTGEVKSDWTNVWNGTGGLAPEGPHIYQKDGYYYLLAAEGGTSEDHMVTIARSKNLYGPYDNDPSNPVLTNANSTNYFQAVGHADLFQDGRGNWWGVALSVRSGPEYKTFPMGRETVLTNVTWSNGSWPVFNGPIKGAMRGWQLPRIIQDLPGDGPFAHEGDEDLEFSPGSKIPPHFIYWRPPIKENYVVSPKGHPNTLQLKPSKLNLTGLDGNTGGPGGQTFVGRRQSDTLFDYNVDIDFQPTVPGEEVGITLFLSQNHHARMGIALLPSTNNTKPSLQFSFHAISYIPVPSSLTVPVPDGWHNRTLTLSLETLNTTHYSFNANIAVAPGGNGGKPPKPIRIATVPGEIISWGFTGAIVGVYATANGGDGTTPAYVSRWNYRGWGQVRDNWDGLLA</sequence>
<reference evidence="9" key="1">
    <citation type="journal article" date="2020" name="Stud. Mycol.">
        <title>101 Dothideomycetes genomes: a test case for predicting lifestyles and emergence of pathogens.</title>
        <authorList>
            <person name="Haridas S."/>
            <person name="Albert R."/>
            <person name="Binder M."/>
            <person name="Bloem J."/>
            <person name="Labutti K."/>
            <person name="Salamov A."/>
            <person name="Andreopoulos B."/>
            <person name="Baker S."/>
            <person name="Barry K."/>
            <person name="Bills G."/>
            <person name="Bluhm B."/>
            <person name="Cannon C."/>
            <person name="Castanera R."/>
            <person name="Culley D."/>
            <person name="Daum C."/>
            <person name="Ezra D."/>
            <person name="Gonzalez J."/>
            <person name="Henrissat B."/>
            <person name="Kuo A."/>
            <person name="Liang C."/>
            <person name="Lipzen A."/>
            <person name="Lutzoni F."/>
            <person name="Magnuson J."/>
            <person name="Mondo S."/>
            <person name="Nolan M."/>
            <person name="Ohm R."/>
            <person name="Pangilinan J."/>
            <person name="Park H.-J."/>
            <person name="Ramirez L."/>
            <person name="Alfaro M."/>
            <person name="Sun H."/>
            <person name="Tritt A."/>
            <person name="Yoshinaga Y."/>
            <person name="Zwiers L.-H."/>
            <person name="Turgeon B."/>
            <person name="Goodwin S."/>
            <person name="Spatafora J."/>
            <person name="Crous P."/>
            <person name="Grigoriev I."/>
        </authorList>
    </citation>
    <scope>NUCLEOTIDE SEQUENCE</scope>
    <source>
        <strain evidence="9">CBS 175.79</strain>
    </source>
</reference>
<evidence type="ECO:0000259" key="8">
    <source>
        <dbReference type="Pfam" id="PF17851"/>
    </source>
</evidence>
<evidence type="ECO:0000313" key="10">
    <source>
        <dbReference type="Proteomes" id="UP000799778"/>
    </source>
</evidence>
<protein>
    <submittedName>
        <fullName evidence="9">Glycoside hydrolase family 43 protein</fullName>
    </submittedName>
</protein>
<evidence type="ECO:0000256" key="4">
    <source>
        <dbReference type="PIRSR" id="PIRSR606710-1"/>
    </source>
</evidence>
<dbReference type="InterPro" id="IPR023296">
    <property type="entry name" value="Glyco_hydro_beta-prop_sf"/>
</dbReference>
<proteinExistence type="inferred from homology"/>
<keyword evidence="3 6" id="KW-0326">Glycosidase</keyword>
<evidence type="ECO:0000256" key="2">
    <source>
        <dbReference type="ARBA" id="ARBA00022801"/>
    </source>
</evidence>
<dbReference type="SUPFAM" id="SSF49899">
    <property type="entry name" value="Concanavalin A-like lectins/glucanases"/>
    <property type="match status" value="1"/>
</dbReference>
<gene>
    <name evidence="9" type="ORF">BU24DRAFT_382705</name>
</gene>
<feature type="signal peptide" evidence="7">
    <location>
        <begin position="1"/>
        <end position="19"/>
    </location>
</feature>
<dbReference type="InterPro" id="IPR051795">
    <property type="entry name" value="Glycosyl_Hydrlase_43"/>
</dbReference>
<name>A0A6A5Y6A8_9PLEO</name>
<keyword evidence="2 6" id="KW-0378">Hydrolase</keyword>
<dbReference type="InterPro" id="IPR013320">
    <property type="entry name" value="ConA-like_dom_sf"/>
</dbReference>
<dbReference type="EMBL" id="ML978066">
    <property type="protein sequence ID" value="KAF2020743.1"/>
    <property type="molecule type" value="Genomic_DNA"/>
</dbReference>
<dbReference type="CDD" id="cd18833">
    <property type="entry name" value="GH43_PcXyl-like"/>
    <property type="match status" value="1"/>
</dbReference>
<dbReference type="RefSeq" id="XP_033389082.1">
    <property type="nucleotide sequence ID" value="XM_033524778.1"/>
</dbReference>
<dbReference type="PANTHER" id="PTHR42812:SF17">
    <property type="entry name" value="BETA-XYLOSIDASE C-TERMINAL CONCANAVALIN A-LIKE DOMAIN-CONTAINING PROTEIN-RELATED"/>
    <property type="match status" value="1"/>
</dbReference>
<dbReference type="Gene3D" id="2.115.10.20">
    <property type="entry name" value="Glycosyl hydrolase domain, family 43"/>
    <property type="match status" value="1"/>
</dbReference>
<evidence type="ECO:0000256" key="3">
    <source>
        <dbReference type="ARBA" id="ARBA00023295"/>
    </source>
</evidence>
<dbReference type="GeneID" id="54282175"/>
<dbReference type="Pfam" id="PF17851">
    <property type="entry name" value="GH43_C2"/>
    <property type="match status" value="1"/>
</dbReference>
<feature type="domain" description="Beta-xylosidase C-terminal Concanavalin A-like" evidence="8">
    <location>
        <begin position="359"/>
        <end position="572"/>
    </location>
</feature>
<dbReference type="Pfam" id="PF04616">
    <property type="entry name" value="Glyco_hydro_43"/>
    <property type="match status" value="1"/>
</dbReference>
<dbReference type="OrthoDB" id="408373at2759"/>
<dbReference type="AlphaFoldDB" id="A0A6A5Y6A8"/>
<dbReference type="GO" id="GO:0004553">
    <property type="term" value="F:hydrolase activity, hydrolyzing O-glycosyl compounds"/>
    <property type="evidence" value="ECO:0007669"/>
    <property type="project" value="InterPro"/>
</dbReference>
<dbReference type="Proteomes" id="UP000799778">
    <property type="component" value="Unassembled WGS sequence"/>
</dbReference>
<dbReference type="PANTHER" id="PTHR42812">
    <property type="entry name" value="BETA-XYLOSIDASE"/>
    <property type="match status" value="1"/>
</dbReference>
<evidence type="ECO:0000256" key="7">
    <source>
        <dbReference type="SAM" id="SignalP"/>
    </source>
</evidence>
<dbReference type="Gene3D" id="2.60.120.200">
    <property type="match status" value="1"/>
</dbReference>
<keyword evidence="7" id="KW-0732">Signal</keyword>
<evidence type="ECO:0000256" key="1">
    <source>
        <dbReference type="ARBA" id="ARBA00009865"/>
    </source>
</evidence>
<feature type="site" description="Important for catalytic activity, responsible for pKa modulation of the active site Glu and correct orientation of both the proton donor and substrate" evidence="5">
    <location>
        <position position="157"/>
    </location>
</feature>
<accession>A0A6A5Y6A8</accession>
<feature type="active site" description="Proton donor" evidence="4">
    <location>
        <position position="211"/>
    </location>
</feature>
<keyword evidence="10" id="KW-1185">Reference proteome</keyword>
<dbReference type="InterPro" id="IPR006710">
    <property type="entry name" value="Glyco_hydro_43"/>
</dbReference>
<evidence type="ECO:0000256" key="6">
    <source>
        <dbReference type="RuleBase" id="RU361187"/>
    </source>
</evidence>